<keyword evidence="3" id="KW-0812">Transmembrane</keyword>
<feature type="transmembrane region" description="Helical" evidence="3">
    <location>
        <begin position="316"/>
        <end position="335"/>
    </location>
</feature>
<dbReference type="PROSITE" id="PS50943">
    <property type="entry name" value="HTH_CROC1"/>
    <property type="match status" value="1"/>
</dbReference>
<feature type="transmembrane region" description="Helical" evidence="3">
    <location>
        <begin position="244"/>
        <end position="261"/>
    </location>
</feature>
<dbReference type="EMBL" id="QWKH01000033">
    <property type="protein sequence ID" value="NBI34555.1"/>
    <property type="molecule type" value="Genomic_DNA"/>
</dbReference>
<proteinExistence type="predicted"/>
<name>A0A7C9JQK2_9BACT</name>
<feature type="domain" description="HTH cro/C1-type" evidence="4">
    <location>
        <begin position="9"/>
        <end position="63"/>
    </location>
</feature>
<keyword evidence="3" id="KW-1133">Transmembrane helix</keyword>
<evidence type="ECO:0000256" key="3">
    <source>
        <dbReference type="SAM" id="Phobius"/>
    </source>
</evidence>
<feature type="transmembrane region" description="Helical" evidence="3">
    <location>
        <begin position="267"/>
        <end position="284"/>
    </location>
</feature>
<keyword evidence="1" id="KW-0238">DNA-binding</keyword>
<reference evidence="5" key="1">
    <citation type="submission" date="2018-08" db="EMBL/GenBank/DDBJ databases">
        <title>Murine metabolic-syndrome-specific gut microbial biobank.</title>
        <authorList>
            <person name="Liu C."/>
        </authorList>
    </citation>
    <scope>NUCLEOTIDE SEQUENCE [LARGE SCALE GENOMIC DNA]</scope>
    <source>
        <strain evidence="5">Z82</strain>
    </source>
</reference>
<dbReference type="CDD" id="cd00093">
    <property type="entry name" value="HTH_XRE"/>
    <property type="match status" value="1"/>
</dbReference>
<comment type="caution">
    <text evidence="5">The sequence shown here is derived from an EMBL/GenBank/DDBJ whole genome shotgun (WGS) entry which is preliminary data.</text>
</comment>
<accession>A0A7C9JQK2</accession>
<organism evidence="5">
    <name type="scientific">Muribaculaceae bacterium Z82</name>
    <dbReference type="NCBI Taxonomy" id="2304548"/>
    <lineage>
        <taxon>Bacteria</taxon>
        <taxon>Pseudomonadati</taxon>
        <taxon>Bacteroidota</taxon>
        <taxon>Bacteroidia</taxon>
        <taxon>Bacteroidales</taxon>
        <taxon>Muribaculaceae</taxon>
    </lineage>
</organism>
<dbReference type="SMART" id="SM00530">
    <property type="entry name" value="HTH_XRE"/>
    <property type="match status" value="1"/>
</dbReference>
<evidence type="ECO:0000259" key="4">
    <source>
        <dbReference type="PROSITE" id="PS50943"/>
    </source>
</evidence>
<dbReference type="AlphaFoldDB" id="A0A7C9JQK2"/>
<keyword evidence="3" id="KW-0472">Membrane</keyword>
<evidence type="ECO:0000256" key="1">
    <source>
        <dbReference type="ARBA" id="ARBA00023125"/>
    </source>
</evidence>
<dbReference type="InterPro" id="IPR010982">
    <property type="entry name" value="Lambda_DNA-bd_dom_sf"/>
</dbReference>
<feature type="compositionally biased region" description="Basic residues" evidence="2">
    <location>
        <begin position="159"/>
        <end position="169"/>
    </location>
</feature>
<dbReference type="Pfam" id="PF01381">
    <property type="entry name" value="HTH_3"/>
    <property type="match status" value="1"/>
</dbReference>
<gene>
    <name evidence="5" type="ORF">D1639_05825</name>
</gene>
<feature type="compositionally biased region" description="Basic and acidic residues" evidence="2">
    <location>
        <begin position="112"/>
        <end position="126"/>
    </location>
</feature>
<dbReference type="SUPFAM" id="SSF47413">
    <property type="entry name" value="lambda repressor-like DNA-binding domains"/>
    <property type="match status" value="1"/>
</dbReference>
<dbReference type="PANTHER" id="PTHR46558">
    <property type="entry name" value="TRACRIPTIONAL REGULATORY PROTEIN-RELATED-RELATED"/>
    <property type="match status" value="1"/>
</dbReference>
<protein>
    <submittedName>
        <fullName evidence="5">Helix-turn-helix domain-containing protein</fullName>
    </submittedName>
</protein>
<dbReference type="Gene3D" id="1.10.260.40">
    <property type="entry name" value="lambda repressor-like DNA-binding domains"/>
    <property type="match status" value="1"/>
</dbReference>
<feature type="compositionally biased region" description="Low complexity" evidence="2">
    <location>
        <begin position="76"/>
        <end position="85"/>
    </location>
</feature>
<sequence>MNVDMAKRLADRRRNAGLTQEALAEKLEVSRQAVSKWERSESSPDTDNLIALADLYGVSLDELLYGDVTDAEDASADSQDAGAHATESSRNASAHENGSEVEQRNSAAAADNARRESGDERTEDHGSSAAAKSTEANNVGKAYPEDGESTLPPHDARNDRRRRGRHHVDHHGIHIDDGDDHVHINWRDGVNVLDREGNSVHVGWDGVHVNGTDYRSLDEANAAMDGMPHPGWTRSPFRQAWDRFPFPAFVLLAYLLAGIFLGQWLMGLFLFFAIPLYYLVGGLIDSKRLGAFLAGLYPWAVVAAFCYLAFVEGMAHPAWVLFLTIPLVECILHALSKWWRGRKHENGI</sequence>
<feature type="region of interest" description="Disordered" evidence="2">
    <location>
        <begin position="72"/>
        <end position="174"/>
    </location>
</feature>
<evidence type="ECO:0000313" key="5">
    <source>
        <dbReference type="EMBL" id="NBI34555.1"/>
    </source>
</evidence>
<feature type="transmembrane region" description="Helical" evidence="3">
    <location>
        <begin position="291"/>
        <end position="310"/>
    </location>
</feature>
<dbReference type="GO" id="GO:0003677">
    <property type="term" value="F:DNA binding"/>
    <property type="evidence" value="ECO:0007669"/>
    <property type="project" value="UniProtKB-KW"/>
</dbReference>
<feature type="compositionally biased region" description="Polar residues" evidence="2">
    <location>
        <begin position="86"/>
        <end position="96"/>
    </location>
</feature>
<evidence type="ECO:0000256" key="2">
    <source>
        <dbReference type="SAM" id="MobiDB-lite"/>
    </source>
</evidence>
<dbReference type="InterPro" id="IPR001387">
    <property type="entry name" value="Cro/C1-type_HTH"/>
</dbReference>
<dbReference type="PANTHER" id="PTHR46558:SF13">
    <property type="entry name" value="HTH-TYPE TRANSCRIPTIONAL REGULATOR IMMR"/>
    <property type="match status" value="1"/>
</dbReference>